<reference evidence="2" key="1">
    <citation type="submission" date="2018-11" db="EMBL/GenBank/DDBJ databases">
        <authorList>
            <person name="Grassa J C."/>
        </authorList>
    </citation>
    <scope>NUCLEOTIDE SEQUENCE [LARGE SCALE GENOMIC DNA]</scope>
</reference>
<dbReference type="EMBL" id="UZAU01000674">
    <property type="status" value="NOT_ANNOTATED_CDS"/>
    <property type="molecule type" value="Genomic_DNA"/>
</dbReference>
<reference evidence="2" key="2">
    <citation type="submission" date="2021-03" db="UniProtKB">
        <authorList>
            <consortium name="EnsemblPlants"/>
        </authorList>
    </citation>
    <scope>IDENTIFICATION</scope>
</reference>
<evidence type="ECO:0000259" key="1">
    <source>
        <dbReference type="Pfam" id="PF13966"/>
    </source>
</evidence>
<dbReference type="PANTHER" id="PTHR33116:SF86">
    <property type="entry name" value="REVERSE TRANSCRIPTASE DOMAIN-CONTAINING PROTEIN"/>
    <property type="match status" value="1"/>
</dbReference>
<keyword evidence="3" id="KW-1185">Reference proteome</keyword>
<evidence type="ECO:0000313" key="2">
    <source>
        <dbReference type="EnsemblPlants" id="cds.evm.model.07.1701"/>
    </source>
</evidence>
<dbReference type="PANTHER" id="PTHR33116">
    <property type="entry name" value="REVERSE TRANSCRIPTASE ZINC-BINDING DOMAIN-CONTAINING PROTEIN-RELATED-RELATED"/>
    <property type="match status" value="1"/>
</dbReference>
<name>A0A803Q3L9_CANSA</name>
<dbReference type="Pfam" id="PF13966">
    <property type="entry name" value="zf-RVT"/>
    <property type="match status" value="1"/>
</dbReference>
<protein>
    <recommendedName>
        <fullName evidence="1">Reverse transcriptase zinc-binding domain-containing protein</fullName>
    </recommendedName>
</protein>
<feature type="domain" description="Reverse transcriptase zinc-binding" evidence="1">
    <location>
        <begin position="174"/>
        <end position="264"/>
    </location>
</feature>
<dbReference type="Gramene" id="evm.model.07.1701">
    <property type="protein sequence ID" value="cds.evm.model.07.1701"/>
    <property type="gene ID" value="evm.TU.07.1701"/>
</dbReference>
<accession>A0A803Q3L9</accession>
<dbReference type="AlphaFoldDB" id="A0A803Q3L9"/>
<dbReference type="OMA" id="ITGAMND"/>
<dbReference type="EnsemblPlants" id="evm.model.07.1701">
    <property type="protein sequence ID" value="cds.evm.model.07.1701"/>
    <property type="gene ID" value="evm.TU.07.1701"/>
</dbReference>
<proteinExistence type="predicted"/>
<dbReference type="Proteomes" id="UP000596661">
    <property type="component" value="Chromosome 7"/>
</dbReference>
<sequence length="416" mass="47632">MNWDRMCTSKDRGGMGFRHLHDFNIALLGKQAWRLHTRTNSLVGKIFKAKYFPRGSFVNATLGNNPSFVWRSILEAKDLIIKGGRILVGSGETISITRDPWLPDMENPFITSFHPSFCDKDVKCLLTMDGKNWDYEIINDLFNDRDKDLILTIPISPSNSVDTWYWSKEVSGDYSVKSAYSLIQDLKVSPSSSNSSGLWRDVWSLKIPPKVKEMLWRTLSNCLPTRAQLIHRHVPIDSSCPRCNREAESIAHCIVGCNFVSACWRFSGLSHDSIGNSSFGDWFQQQFQRWNNGERQMGAMLCWAIWQDRNNKVWNDKSGSVKNVVALARTNLEQWLFAQEKTFSPLSFSVENDEGDEQWCAPHVDYYKINVDALTFSDKHDSTLVGFSVMLKALSFKLDRVQGMGMWSRVSPRLLD</sequence>
<organism evidence="2 3">
    <name type="scientific">Cannabis sativa</name>
    <name type="common">Hemp</name>
    <name type="synonym">Marijuana</name>
    <dbReference type="NCBI Taxonomy" id="3483"/>
    <lineage>
        <taxon>Eukaryota</taxon>
        <taxon>Viridiplantae</taxon>
        <taxon>Streptophyta</taxon>
        <taxon>Embryophyta</taxon>
        <taxon>Tracheophyta</taxon>
        <taxon>Spermatophyta</taxon>
        <taxon>Magnoliopsida</taxon>
        <taxon>eudicotyledons</taxon>
        <taxon>Gunneridae</taxon>
        <taxon>Pentapetalae</taxon>
        <taxon>rosids</taxon>
        <taxon>fabids</taxon>
        <taxon>Rosales</taxon>
        <taxon>Cannabaceae</taxon>
        <taxon>Cannabis</taxon>
    </lineage>
</organism>
<dbReference type="InterPro" id="IPR026960">
    <property type="entry name" value="RVT-Znf"/>
</dbReference>
<evidence type="ECO:0000313" key="3">
    <source>
        <dbReference type="Proteomes" id="UP000596661"/>
    </source>
</evidence>